<dbReference type="SUPFAM" id="SSF53720">
    <property type="entry name" value="ALDH-like"/>
    <property type="match status" value="1"/>
</dbReference>
<dbReference type="AlphaFoldDB" id="A0A1H3W7G8"/>
<proteinExistence type="predicted"/>
<sequence length="160" mass="17801">MLQFLEFFGKQKVNLKTSITKSYHWRIKQLDNLERMLKENKSVFCDAVRKDFEVPFSESRCEIHAPIAIIEFTRLQLREWVAPTGLRGDSCSEQCELSLCRGAGVSGGSLVLLLNPVIASISSGNPVVLKANSDTPATNAILDELLPQYFEPADVAMCHG</sequence>
<dbReference type="InterPro" id="IPR012394">
    <property type="entry name" value="Aldehyde_DH_NAD(P)"/>
</dbReference>
<dbReference type="Proteomes" id="UP000198850">
    <property type="component" value="Unassembled WGS sequence"/>
</dbReference>
<protein>
    <submittedName>
        <fullName evidence="2">Aldehyde dehydrogenase (NAD+)</fullName>
    </submittedName>
</protein>
<keyword evidence="3" id="KW-1185">Reference proteome</keyword>
<keyword evidence="1" id="KW-0560">Oxidoreductase</keyword>
<organism evidence="2 3">
    <name type="scientific">Pedobacter hartonius</name>
    <dbReference type="NCBI Taxonomy" id="425514"/>
    <lineage>
        <taxon>Bacteria</taxon>
        <taxon>Pseudomonadati</taxon>
        <taxon>Bacteroidota</taxon>
        <taxon>Sphingobacteriia</taxon>
        <taxon>Sphingobacteriales</taxon>
        <taxon>Sphingobacteriaceae</taxon>
        <taxon>Pedobacter</taxon>
    </lineage>
</organism>
<dbReference type="OrthoDB" id="781568at2"/>
<dbReference type="Gene3D" id="3.40.605.10">
    <property type="entry name" value="Aldehyde Dehydrogenase, Chain A, domain 1"/>
    <property type="match status" value="1"/>
</dbReference>
<dbReference type="InterPro" id="IPR016161">
    <property type="entry name" value="Ald_DH/histidinol_DH"/>
</dbReference>
<dbReference type="GO" id="GO:0006081">
    <property type="term" value="P:aldehyde metabolic process"/>
    <property type="evidence" value="ECO:0007669"/>
    <property type="project" value="InterPro"/>
</dbReference>
<dbReference type="GO" id="GO:0004029">
    <property type="term" value="F:aldehyde dehydrogenase (NAD+) activity"/>
    <property type="evidence" value="ECO:0007669"/>
    <property type="project" value="TreeGrafter"/>
</dbReference>
<gene>
    <name evidence="2" type="ORF">SAMN05443550_101127</name>
</gene>
<evidence type="ECO:0000256" key="1">
    <source>
        <dbReference type="ARBA" id="ARBA00023002"/>
    </source>
</evidence>
<dbReference type="GO" id="GO:0005737">
    <property type="term" value="C:cytoplasm"/>
    <property type="evidence" value="ECO:0007669"/>
    <property type="project" value="TreeGrafter"/>
</dbReference>
<evidence type="ECO:0000313" key="3">
    <source>
        <dbReference type="Proteomes" id="UP000198850"/>
    </source>
</evidence>
<dbReference type="RefSeq" id="WP_090554204.1">
    <property type="nucleotide sequence ID" value="NZ_FNRA01000001.1"/>
</dbReference>
<dbReference type="PANTHER" id="PTHR43570">
    <property type="entry name" value="ALDEHYDE DEHYDROGENASE"/>
    <property type="match status" value="1"/>
</dbReference>
<dbReference type="EMBL" id="FNRA01000001">
    <property type="protein sequence ID" value="SDZ82940.1"/>
    <property type="molecule type" value="Genomic_DNA"/>
</dbReference>
<evidence type="ECO:0000313" key="2">
    <source>
        <dbReference type="EMBL" id="SDZ82940.1"/>
    </source>
</evidence>
<dbReference type="InterPro" id="IPR016162">
    <property type="entry name" value="Ald_DH_N"/>
</dbReference>
<dbReference type="STRING" id="425514.SAMN05443550_101127"/>
<reference evidence="2 3" key="1">
    <citation type="submission" date="2016-10" db="EMBL/GenBank/DDBJ databases">
        <authorList>
            <person name="de Groot N.N."/>
        </authorList>
    </citation>
    <scope>NUCLEOTIDE SEQUENCE [LARGE SCALE GENOMIC DNA]</scope>
    <source>
        <strain evidence="2 3">DSM 19033</strain>
    </source>
</reference>
<accession>A0A1H3W7G8</accession>
<name>A0A1H3W7G8_9SPHI</name>
<dbReference type="PANTHER" id="PTHR43570:SF16">
    <property type="entry name" value="ALDEHYDE DEHYDROGENASE TYPE III, ISOFORM Q"/>
    <property type="match status" value="1"/>
</dbReference>